<reference evidence="3" key="1">
    <citation type="submission" date="2014-05" db="EMBL/GenBank/DDBJ databases">
        <title>The transcriptome of the halophilic microalga Tetraselmis sp. GSL018 isolated from the Great Salt Lake, Utah.</title>
        <authorList>
            <person name="Jinkerson R.E."/>
            <person name="D'Adamo S."/>
            <person name="Posewitz M.C."/>
        </authorList>
    </citation>
    <scope>NUCLEOTIDE SEQUENCE</scope>
    <source>
        <strain evidence="3">GSL018</strain>
    </source>
</reference>
<gene>
    <name evidence="3" type="ORF">TSPGSL018_1335</name>
</gene>
<accession>A0A061RFL7</accession>
<name>A0A061RFL7_9CHLO</name>
<keyword evidence="1" id="KW-0175">Coiled coil</keyword>
<dbReference type="AlphaFoldDB" id="A0A061RFL7"/>
<feature type="region of interest" description="Disordered" evidence="2">
    <location>
        <begin position="80"/>
        <end position="99"/>
    </location>
</feature>
<evidence type="ECO:0000313" key="3">
    <source>
        <dbReference type="EMBL" id="JAC71692.1"/>
    </source>
</evidence>
<organism evidence="3">
    <name type="scientific">Tetraselmis sp. GSL018</name>
    <dbReference type="NCBI Taxonomy" id="582737"/>
    <lineage>
        <taxon>Eukaryota</taxon>
        <taxon>Viridiplantae</taxon>
        <taxon>Chlorophyta</taxon>
        <taxon>core chlorophytes</taxon>
        <taxon>Chlorodendrophyceae</taxon>
        <taxon>Chlorodendrales</taxon>
        <taxon>Chlorodendraceae</taxon>
        <taxon>Tetraselmis</taxon>
    </lineage>
</organism>
<dbReference type="EMBL" id="GBEZ01014374">
    <property type="protein sequence ID" value="JAC71692.1"/>
    <property type="molecule type" value="Transcribed_RNA"/>
</dbReference>
<proteinExistence type="predicted"/>
<evidence type="ECO:0000256" key="1">
    <source>
        <dbReference type="SAM" id="Coils"/>
    </source>
</evidence>
<feature type="coiled-coil region" evidence="1">
    <location>
        <begin position="105"/>
        <end position="139"/>
    </location>
</feature>
<evidence type="ECO:0000256" key="2">
    <source>
        <dbReference type="SAM" id="MobiDB-lite"/>
    </source>
</evidence>
<sequence>MTGKYIHILQRYGIGENDKTADRRTIQREPSRLSSLDLNFSEELVLAELGQLLSPKTPKDAVENEVVDVNNGKVTVISHSKTRNSGTFPKPRSSLDMGRGGLNRIELAEQEAASQYEHFRQAEQQHRTLDLNRQRMRNRLLRHKRLRD</sequence>
<protein>
    <submittedName>
        <fullName evidence="3">Uncharacterized protein</fullName>
    </submittedName>
</protein>